<sequence>MVKNVTMADVARALNVHPSTVSLALKKDLRIPEATQLRVLKAANEMGYRPNPYVSALIAQRRSKSPENSTATLAFITEFETRDGWKASRNYLHLRHFLAKHAGNRGYQVEDFWLHEPGLSPERLKQIFETRNIRGAIICPLAADNDTLEFDFSDMVAVTIGYSLKVPTLNRVVIDYFGLVQIAINALKKQGHSRFSFVSSRHIDHRVQNLSKAAYLAKWQEDPQDFLFPLIVPHLTPEVFSAWYHRTKPQTILAASRDTFAFIQKWAENASIHIPADLSLVCLDKQAGGKEAGVVQHLEKEASATIELLTDRLEHASFGIPDFAQVVQVSGIWEPGWSAGSTGALN</sequence>
<reference evidence="5 6" key="1">
    <citation type="submission" date="2023-04" db="EMBL/GenBank/DDBJ databases">
        <title>A novel bacteria isolated from coastal sediment.</title>
        <authorList>
            <person name="Liu X.-J."/>
            <person name="Du Z.-J."/>
        </authorList>
    </citation>
    <scope>NUCLEOTIDE SEQUENCE [LARGE SCALE GENOMIC DNA]</scope>
    <source>
        <strain evidence="5 6">SDUM461003</strain>
    </source>
</reference>
<dbReference type="InterPro" id="IPR010982">
    <property type="entry name" value="Lambda_DNA-bd_dom_sf"/>
</dbReference>
<dbReference type="Proteomes" id="UP001225316">
    <property type="component" value="Unassembled WGS sequence"/>
</dbReference>
<evidence type="ECO:0000313" key="6">
    <source>
        <dbReference type="Proteomes" id="UP001225316"/>
    </source>
</evidence>
<dbReference type="PANTHER" id="PTHR30146:SF109">
    <property type="entry name" value="HTH-TYPE TRANSCRIPTIONAL REGULATOR GALS"/>
    <property type="match status" value="1"/>
</dbReference>
<proteinExistence type="predicted"/>
<comment type="caution">
    <text evidence="5">The sequence shown here is derived from an EMBL/GenBank/DDBJ whole genome shotgun (WGS) entry which is preliminary data.</text>
</comment>
<dbReference type="Gene3D" id="3.40.50.2300">
    <property type="match status" value="2"/>
</dbReference>
<gene>
    <name evidence="5" type="ORF">QEH52_02405</name>
</gene>
<evidence type="ECO:0000256" key="1">
    <source>
        <dbReference type="ARBA" id="ARBA00023015"/>
    </source>
</evidence>
<name>A0ABU1AQM1_9BACT</name>
<dbReference type="SMART" id="SM00354">
    <property type="entry name" value="HTH_LACI"/>
    <property type="match status" value="1"/>
</dbReference>
<dbReference type="Pfam" id="PF00356">
    <property type="entry name" value="LacI"/>
    <property type="match status" value="1"/>
</dbReference>
<evidence type="ECO:0000256" key="2">
    <source>
        <dbReference type="ARBA" id="ARBA00023125"/>
    </source>
</evidence>
<dbReference type="PROSITE" id="PS50932">
    <property type="entry name" value="HTH_LACI_2"/>
    <property type="match status" value="1"/>
</dbReference>
<dbReference type="InterPro" id="IPR000843">
    <property type="entry name" value="HTH_LacI"/>
</dbReference>
<organism evidence="5 6">
    <name type="scientific">Thalassobacterium maritimum</name>
    <dbReference type="NCBI Taxonomy" id="3041265"/>
    <lineage>
        <taxon>Bacteria</taxon>
        <taxon>Pseudomonadati</taxon>
        <taxon>Verrucomicrobiota</taxon>
        <taxon>Opitutia</taxon>
        <taxon>Puniceicoccales</taxon>
        <taxon>Coraliomargaritaceae</taxon>
        <taxon>Thalassobacterium</taxon>
    </lineage>
</organism>
<dbReference type="SUPFAM" id="SSF47413">
    <property type="entry name" value="lambda repressor-like DNA-binding domains"/>
    <property type="match status" value="1"/>
</dbReference>
<dbReference type="Gene3D" id="1.10.260.40">
    <property type="entry name" value="lambda repressor-like DNA-binding domains"/>
    <property type="match status" value="1"/>
</dbReference>
<dbReference type="RefSeq" id="WP_308948387.1">
    <property type="nucleotide sequence ID" value="NZ_JARXHW010000003.1"/>
</dbReference>
<dbReference type="InterPro" id="IPR046335">
    <property type="entry name" value="LacI/GalR-like_sensor"/>
</dbReference>
<dbReference type="GO" id="GO:0003677">
    <property type="term" value="F:DNA binding"/>
    <property type="evidence" value="ECO:0007669"/>
    <property type="project" value="UniProtKB-KW"/>
</dbReference>
<evidence type="ECO:0000313" key="5">
    <source>
        <dbReference type="EMBL" id="MDQ8206343.1"/>
    </source>
</evidence>
<accession>A0ABU1AQM1</accession>
<dbReference type="CDD" id="cd01392">
    <property type="entry name" value="HTH_LacI"/>
    <property type="match status" value="1"/>
</dbReference>
<dbReference type="EMBL" id="JARXHW010000003">
    <property type="protein sequence ID" value="MDQ8206343.1"/>
    <property type="molecule type" value="Genomic_DNA"/>
</dbReference>
<dbReference type="SUPFAM" id="SSF53822">
    <property type="entry name" value="Periplasmic binding protein-like I"/>
    <property type="match status" value="1"/>
</dbReference>
<evidence type="ECO:0000259" key="4">
    <source>
        <dbReference type="PROSITE" id="PS50932"/>
    </source>
</evidence>
<dbReference type="PANTHER" id="PTHR30146">
    <property type="entry name" value="LACI-RELATED TRANSCRIPTIONAL REPRESSOR"/>
    <property type="match status" value="1"/>
</dbReference>
<dbReference type="Pfam" id="PF13377">
    <property type="entry name" value="Peripla_BP_3"/>
    <property type="match status" value="1"/>
</dbReference>
<feature type="domain" description="HTH lacI-type" evidence="4">
    <location>
        <begin position="5"/>
        <end position="59"/>
    </location>
</feature>
<keyword evidence="1" id="KW-0805">Transcription regulation</keyword>
<keyword evidence="6" id="KW-1185">Reference proteome</keyword>
<keyword evidence="2 5" id="KW-0238">DNA-binding</keyword>
<evidence type="ECO:0000256" key="3">
    <source>
        <dbReference type="ARBA" id="ARBA00023163"/>
    </source>
</evidence>
<dbReference type="InterPro" id="IPR028082">
    <property type="entry name" value="Peripla_BP_I"/>
</dbReference>
<keyword evidence="3" id="KW-0804">Transcription</keyword>
<protein>
    <submittedName>
        <fullName evidence="5">LacI family DNA-binding transcriptional regulator</fullName>
    </submittedName>
</protein>